<accession>A0A7J6NX42</accession>
<dbReference type="Proteomes" id="UP000553632">
    <property type="component" value="Unassembled WGS sequence"/>
</dbReference>
<name>A0A7J6NX42_PEROL</name>
<evidence type="ECO:0000313" key="2">
    <source>
        <dbReference type="EMBL" id="KAF4687641.1"/>
    </source>
</evidence>
<dbReference type="EMBL" id="JABANO010040056">
    <property type="protein sequence ID" value="KAF4687641.1"/>
    <property type="molecule type" value="Genomic_DNA"/>
</dbReference>
<protein>
    <submittedName>
        <fullName evidence="2">Uncharacterized protein</fullName>
    </submittedName>
</protein>
<feature type="non-terminal residue" evidence="2">
    <location>
        <position position="104"/>
    </location>
</feature>
<keyword evidence="3" id="KW-1185">Reference proteome</keyword>
<dbReference type="AlphaFoldDB" id="A0A7J6NX42"/>
<feature type="transmembrane region" description="Helical" evidence="1">
    <location>
        <begin position="44"/>
        <end position="63"/>
    </location>
</feature>
<sequence>MSTLDFPPLSQPLLGRRSTTYTVLPHSPPAGDGKAGRHPLKKGAILAAVVLTVLGLCYTYYALTRNGGSQTLRLDSAAEFLLNNDFSSVEFEHREFPLTGGRTS</sequence>
<evidence type="ECO:0000313" key="3">
    <source>
        <dbReference type="Proteomes" id="UP000553632"/>
    </source>
</evidence>
<organism evidence="2 3">
    <name type="scientific">Perkinsus olseni</name>
    <name type="common">Perkinsus atlanticus</name>
    <dbReference type="NCBI Taxonomy" id="32597"/>
    <lineage>
        <taxon>Eukaryota</taxon>
        <taxon>Sar</taxon>
        <taxon>Alveolata</taxon>
        <taxon>Perkinsozoa</taxon>
        <taxon>Perkinsea</taxon>
        <taxon>Perkinsida</taxon>
        <taxon>Perkinsidae</taxon>
        <taxon>Perkinsus</taxon>
    </lineage>
</organism>
<gene>
    <name evidence="2" type="ORF">FOZ63_017873</name>
</gene>
<comment type="caution">
    <text evidence="2">The sequence shown here is derived from an EMBL/GenBank/DDBJ whole genome shotgun (WGS) entry which is preliminary data.</text>
</comment>
<keyword evidence="1" id="KW-0472">Membrane</keyword>
<evidence type="ECO:0000256" key="1">
    <source>
        <dbReference type="SAM" id="Phobius"/>
    </source>
</evidence>
<reference evidence="2 3" key="1">
    <citation type="submission" date="2020-04" db="EMBL/GenBank/DDBJ databases">
        <title>Perkinsus olseni comparative genomics.</title>
        <authorList>
            <person name="Bogema D.R."/>
        </authorList>
    </citation>
    <scope>NUCLEOTIDE SEQUENCE [LARGE SCALE GENOMIC DNA]</scope>
    <source>
        <strain evidence="2 3">ATCC PRA-207</strain>
    </source>
</reference>
<keyword evidence="1" id="KW-0812">Transmembrane</keyword>
<keyword evidence="1" id="KW-1133">Transmembrane helix</keyword>
<proteinExistence type="predicted"/>